<dbReference type="InterPro" id="IPR019787">
    <property type="entry name" value="Znf_PHD-finger"/>
</dbReference>
<evidence type="ECO:0000259" key="9">
    <source>
        <dbReference type="PROSITE" id="PS51038"/>
    </source>
</evidence>
<evidence type="ECO:0000313" key="12">
    <source>
        <dbReference type="EMBL" id="KAJ4396970.1"/>
    </source>
</evidence>
<dbReference type="Proteomes" id="UP001140453">
    <property type="component" value="Unassembled WGS sequence"/>
</dbReference>
<dbReference type="Gene3D" id="2.30.30.1150">
    <property type="match status" value="1"/>
</dbReference>
<dbReference type="SUPFAM" id="SSF57903">
    <property type="entry name" value="FYVE/PHD zinc finger"/>
    <property type="match status" value="2"/>
</dbReference>
<keyword evidence="1" id="KW-0479">Metal-binding</keyword>
<feature type="compositionally biased region" description="Basic and acidic residues" evidence="6">
    <location>
        <begin position="1009"/>
        <end position="1031"/>
    </location>
</feature>
<dbReference type="Gene3D" id="3.30.40.10">
    <property type="entry name" value="Zinc/RING finger domain, C3HC4 (zinc finger)"/>
    <property type="match status" value="2"/>
</dbReference>
<dbReference type="InterPro" id="IPR001025">
    <property type="entry name" value="BAH_dom"/>
</dbReference>
<dbReference type="InterPro" id="IPR011011">
    <property type="entry name" value="Znf_FYVE_PHD"/>
</dbReference>
<feature type="compositionally biased region" description="Low complexity" evidence="6">
    <location>
        <begin position="184"/>
        <end position="211"/>
    </location>
</feature>
<dbReference type="FunFam" id="2.30.30.490:FF:000018">
    <property type="entry name" value="Lid2 complex component snt2"/>
    <property type="match status" value="1"/>
</dbReference>
<dbReference type="FunFam" id="3.30.40.10:FF:000899">
    <property type="entry name" value="PHD finger and BAH domain-containing protein"/>
    <property type="match status" value="1"/>
</dbReference>
<gene>
    <name evidence="12" type="primary">SNT2</name>
    <name evidence="12" type="ORF">N0V93_001193</name>
</gene>
<feature type="compositionally biased region" description="Polar residues" evidence="6">
    <location>
        <begin position="218"/>
        <end position="243"/>
    </location>
</feature>
<evidence type="ECO:0000256" key="6">
    <source>
        <dbReference type="SAM" id="MobiDB-lite"/>
    </source>
</evidence>
<dbReference type="SMART" id="SM00439">
    <property type="entry name" value="BAH"/>
    <property type="match status" value="1"/>
</dbReference>
<proteinExistence type="predicted"/>
<feature type="domain" description="ELM2" evidence="10">
    <location>
        <begin position="588"/>
        <end position="750"/>
    </location>
</feature>
<evidence type="ECO:0000259" key="8">
    <source>
        <dbReference type="PROSITE" id="PS50081"/>
    </source>
</evidence>
<dbReference type="PROSITE" id="PS51156">
    <property type="entry name" value="ELM2"/>
    <property type="match status" value="1"/>
</dbReference>
<evidence type="ECO:0000256" key="3">
    <source>
        <dbReference type="ARBA" id="ARBA00022833"/>
    </source>
</evidence>
<dbReference type="InterPro" id="IPR001965">
    <property type="entry name" value="Znf_PHD"/>
</dbReference>
<name>A0A9W8Z3I6_9PEZI</name>
<evidence type="ECO:0000256" key="1">
    <source>
        <dbReference type="ARBA" id="ARBA00022723"/>
    </source>
</evidence>
<evidence type="ECO:0000259" key="11">
    <source>
        <dbReference type="PROSITE" id="PS51805"/>
    </source>
</evidence>
<evidence type="ECO:0000313" key="13">
    <source>
        <dbReference type="Proteomes" id="UP001140453"/>
    </source>
</evidence>
<feature type="compositionally biased region" description="Low complexity" evidence="6">
    <location>
        <begin position="144"/>
        <end position="154"/>
    </location>
</feature>
<evidence type="ECO:0000259" key="7">
    <source>
        <dbReference type="PROSITE" id="PS50016"/>
    </source>
</evidence>
<feature type="compositionally biased region" description="Acidic residues" evidence="6">
    <location>
        <begin position="520"/>
        <end position="534"/>
    </location>
</feature>
<dbReference type="InterPro" id="IPR043151">
    <property type="entry name" value="BAH_sf"/>
</dbReference>
<feature type="compositionally biased region" description="Basic and acidic residues" evidence="6">
    <location>
        <begin position="130"/>
        <end position="141"/>
    </location>
</feature>
<keyword evidence="2 5" id="KW-0863">Zinc-finger</keyword>
<feature type="compositionally biased region" description="Pro residues" evidence="6">
    <location>
        <begin position="1548"/>
        <end position="1580"/>
    </location>
</feature>
<protein>
    <submittedName>
        <fullName evidence="12">PHD type zinc finger protein with BAH domain-containing protein</fullName>
    </submittedName>
</protein>
<dbReference type="InterPro" id="IPR002219">
    <property type="entry name" value="PKC_DAG/PE"/>
</dbReference>
<dbReference type="InterPro" id="IPR013083">
    <property type="entry name" value="Znf_RING/FYVE/PHD"/>
</dbReference>
<dbReference type="PROSITE" id="PS51038">
    <property type="entry name" value="BAH"/>
    <property type="match status" value="1"/>
</dbReference>
<sequence>MPLKIQPTGASTDNPSVPATTTSTAVSSKAGSEAPTPSNQPSRNPSPSSTPGAQPADPEPTTTTPAAVASASQPMAKTSSSSSASVTADAKDAGATGPSPYGTRSRNRTGRSRINYAEDKDLDMTDFDSVAEKKGDNDLKKIRPANANATATPNEGPPRPSAASTRKPLPSSDGAKPTSAGKEQQQQQQNLTGTAALSSSAAPSAATTQQASKKRKAGTNSGTSNTKDPSSNSTAVQKPSNVQIEHLGPTGFSETNMMTFENCGACTSKENTLTADDGTVLAVNDHVYLICEPPGEPYYIGRIMEFLHKNNDPAGPVDALRLNWFYRPKDIQKRSQDTRQLFASMHSDISPLNTLRGKCTVKHRAEIVVTPDKPKAEEAIMTQYRKIPDNFWWSQMYDRYISKHYDAIPTSQVINVPERVKKVLDQQWKFILVEQGRGKELTSAVKSCKRCNGYCANANSVDCGFCKNTYHMQCVRPPLQKKPARGFGWACGPCNAAQERKLEALSAPHLHESASHAGTEDEEYPEEGDEEDPAQVDTTRTSPSEEGDHPPPTAEQMKQASLWPFRYLGIHCKIEDALDYDDRIFPRASSRLGPRHQATVLPWPGRPVEFVKPLEIKKSGRKDGRQPKEVQALIEKDKRERESRPKWIQDEPFSGYIPRGEDLPDDDPNSTAKCLWKPIEDVNGQVRKDSDGDIIISEAGIDDYMNKARPMWKLLNLPERSTNLEDVARDLLYKNDYNAEKALEALAKTEKSAFKEPELTPQEQKKYEEGVAKVGANVVDLRRYLKTVPSSVLVRYYYKWKKTPQGKKIWGSLSARKGKKDLKKAQAEASTTVNEVADDHDDSAFDSEKARIKKKAFICKFCDTKNSRQWRRGPPFGPAVVTENGSKSKDKGTQYIVALCRRCAELWRRYGVQFEDIDEMAKKAAAGGRTWKKKIDEELLKELQIANQMMEMTNYNKPEPSTAPPKTSVGTPAPPPSTQEPPRKKLKTERDPESVAPDAAVTTGSTLPKKKDKDKDKEKEKVAEKPVEKPKLATPPPPPMPKPRSMPCEICSQLEPLGDQRLQCKECRMTVHRNCYGVVDNRHFGKWVCDMCTNDKNPQNSLHYKCILCPVEFTEHDFVEPPKISHKKKTEKERERERLEKEMAVKAADFYRQRQEDLGRPVNPREPLKRTADNNWVHVTCAVFTPEVKFGNARALEPSEGIPSIPRSRFQEVCKVCKTSKGASVYCQQCRASMHVECAYQAGNTLGFDITPVKGSRRDQHNIVSIGNESGTMTAAVWCKEHPPKNPIYKISDLVDESGTNALQLYVRNFKQADLTLSGCARKANFIPSTAKASNMGATMPSANRRASTTTIPQPVATPVQANGIIKEETPVILQPTGKVCITCGTDVSPKWYPIDESQERTLANGYHGELGAEAQKFMAQRNHQCHKCKKANLQPRPVVVKEEEKTPPPPSEVSQSSAQAVQAVQAANSPQSLMSLSNLAPQPWDQPPRQASIEPLSQSPSVAAPNLGPPSGAPPGGLPPSVLPGSASSSGPLPPSIAAPIAVPMVQQPPPPPQHMGQPIAPPSFPPSMPPRGPPPPQYAPSAQTPSYSDWRRPSSQQGPPPAPPPSSHHMNGGHPPMPPSSMAPLAPPNHLRPPQLSNMAHPPPPPLQNGHGHNYHGPSPPVMNVSKKLWRASVTQRLWRPPASAPNV</sequence>
<dbReference type="Pfam" id="PF00628">
    <property type="entry name" value="PHD"/>
    <property type="match status" value="1"/>
</dbReference>
<dbReference type="GO" id="GO:0008270">
    <property type="term" value="F:zinc ion binding"/>
    <property type="evidence" value="ECO:0007669"/>
    <property type="project" value="UniProtKB-KW"/>
</dbReference>
<comment type="caution">
    <text evidence="12">The sequence shown here is derived from an EMBL/GenBank/DDBJ whole genome shotgun (WGS) entry which is preliminary data.</text>
</comment>
<feature type="region of interest" description="Disordered" evidence="6">
    <location>
        <begin position="954"/>
        <end position="1043"/>
    </location>
</feature>
<feature type="compositionally biased region" description="Pro residues" evidence="6">
    <location>
        <begin position="1508"/>
        <end position="1523"/>
    </location>
</feature>
<feature type="compositionally biased region" description="Low complexity" evidence="6">
    <location>
        <begin position="1453"/>
        <end position="1473"/>
    </location>
</feature>
<keyword evidence="4" id="KW-0539">Nucleus</keyword>
<keyword evidence="3" id="KW-0862">Zinc</keyword>
<dbReference type="GO" id="GO:0004842">
    <property type="term" value="F:ubiquitin-protein transferase activity"/>
    <property type="evidence" value="ECO:0007669"/>
    <property type="project" value="TreeGrafter"/>
</dbReference>
<dbReference type="PANTHER" id="PTHR47672">
    <property type="entry name" value="E3 UBIQUITIN-PROTEIN LIGASE SNT2"/>
    <property type="match status" value="1"/>
</dbReference>
<feature type="domain" description="BAH" evidence="9">
    <location>
        <begin position="279"/>
        <end position="408"/>
    </location>
</feature>
<feature type="compositionally biased region" description="Pro residues" evidence="6">
    <location>
        <begin position="1617"/>
        <end position="1633"/>
    </location>
</feature>
<feature type="compositionally biased region" description="Pro residues" evidence="6">
    <location>
        <begin position="1033"/>
        <end position="1043"/>
    </location>
</feature>
<reference evidence="12" key="1">
    <citation type="submission" date="2022-10" db="EMBL/GenBank/DDBJ databases">
        <title>Tapping the CABI collections for fungal endophytes: first genome assemblies for Collariella, Neodidymelliopsis, Ascochyta clinopodiicola, Didymella pomorum, Didymosphaeria variabile, Neocosmospora piperis and Neocucurbitaria cava.</title>
        <authorList>
            <person name="Hill R."/>
        </authorList>
    </citation>
    <scope>NUCLEOTIDE SEQUENCE</scope>
    <source>
        <strain evidence="12">IMI 355082</strain>
    </source>
</reference>
<feature type="domain" description="PHD-type" evidence="7">
    <location>
        <begin position="1045"/>
        <end position="1095"/>
    </location>
</feature>
<dbReference type="InterPro" id="IPR000949">
    <property type="entry name" value="ELM2_dom"/>
</dbReference>
<feature type="region of interest" description="Disordered" evidence="6">
    <location>
        <begin position="1"/>
        <end position="253"/>
    </location>
</feature>
<dbReference type="Pfam" id="PF01426">
    <property type="entry name" value="BAH"/>
    <property type="match status" value="1"/>
</dbReference>
<dbReference type="Pfam" id="PF13831">
    <property type="entry name" value="PHD_2"/>
    <property type="match status" value="1"/>
</dbReference>
<dbReference type="PROSITE" id="PS50081">
    <property type="entry name" value="ZF_DAG_PE_2"/>
    <property type="match status" value="1"/>
</dbReference>
<feature type="domain" description="PHD-type" evidence="11">
    <location>
        <begin position="1154"/>
        <end position="1283"/>
    </location>
</feature>
<organism evidence="12 13">
    <name type="scientific">Gnomoniopsis smithogilvyi</name>
    <dbReference type="NCBI Taxonomy" id="1191159"/>
    <lineage>
        <taxon>Eukaryota</taxon>
        <taxon>Fungi</taxon>
        <taxon>Dikarya</taxon>
        <taxon>Ascomycota</taxon>
        <taxon>Pezizomycotina</taxon>
        <taxon>Sordariomycetes</taxon>
        <taxon>Sordariomycetidae</taxon>
        <taxon>Diaporthales</taxon>
        <taxon>Gnomoniaceae</taxon>
        <taxon>Gnomoniopsis</taxon>
    </lineage>
</organism>
<dbReference type="CDD" id="cd15497">
    <property type="entry name" value="PHD1_Snt2p_like"/>
    <property type="match status" value="1"/>
</dbReference>
<dbReference type="PANTHER" id="PTHR47672:SF1">
    <property type="entry name" value="E3 UBIQUITIN-PROTEIN LIGASE SNT2"/>
    <property type="match status" value="1"/>
</dbReference>
<evidence type="ECO:0000259" key="10">
    <source>
        <dbReference type="PROSITE" id="PS51156"/>
    </source>
</evidence>
<dbReference type="InterPro" id="IPR034732">
    <property type="entry name" value="EPHD"/>
</dbReference>
<dbReference type="OrthoDB" id="336088at2759"/>
<dbReference type="GO" id="GO:0003682">
    <property type="term" value="F:chromatin binding"/>
    <property type="evidence" value="ECO:0007669"/>
    <property type="project" value="InterPro"/>
</dbReference>
<evidence type="ECO:0000256" key="5">
    <source>
        <dbReference type="PROSITE-ProRule" id="PRU00146"/>
    </source>
</evidence>
<dbReference type="PROSITE" id="PS51805">
    <property type="entry name" value="EPHD"/>
    <property type="match status" value="1"/>
</dbReference>
<evidence type="ECO:0000256" key="4">
    <source>
        <dbReference type="ARBA" id="ARBA00023242"/>
    </source>
</evidence>
<dbReference type="PROSITE" id="PS50016">
    <property type="entry name" value="ZF_PHD_2"/>
    <property type="match status" value="1"/>
</dbReference>
<dbReference type="InterPro" id="IPR029617">
    <property type="entry name" value="Snt2"/>
</dbReference>
<accession>A0A9W8Z3I6</accession>
<dbReference type="Pfam" id="PF13832">
    <property type="entry name" value="zf-HC5HC2H_2"/>
    <property type="match status" value="1"/>
</dbReference>
<dbReference type="EMBL" id="JAPEVB010000001">
    <property type="protein sequence ID" value="KAJ4396970.1"/>
    <property type="molecule type" value="Genomic_DNA"/>
</dbReference>
<feature type="compositionally biased region" description="Low complexity" evidence="6">
    <location>
        <begin position="15"/>
        <end position="28"/>
    </location>
</feature>
<evidence type="ECO:0000256" key="2">
    <source>
        <dbReference type="ARBA" id="ARBA00022771"/>
    </source>
</evidence>
<feature type="region of interest" description="Disordered" evidence="6">
    <location>
        <begin position="1437"/>
        <end position="1670"/>
    </location>
</feature>
<dbReference type="Gene3D" id="2.30.30.490">
    <property type="match status" value="1"/>
</dbReference>
<feature type="region of interest" description="Disordered" evidence="6">
    <location>
        <begin position="511"/>
        <end position="556"/>
    </location>
</feature>
<dbReference type="GO" id="GO:0048189">
    <property type="term" value="C:Lid2 complex"/>
    <property type="evidence" value="ECO:0007669"/>
    <property type="project" value="TreeGrafter"/>
</dbReference>
<dbReference type="SMART" id="SM00249">
    <property type="entry name" value="PHD"/>
    <property type="match status" value="3"/>
</dbReference>
<feature type="compositionally biased region" description="Low complexity" evidence="6">
    <location>
        <begin position="35"/>
        <end position="88"/>
    </location>
</feature>
<feature type="domain" description="Phorbol-ester/DAG-type" evidence="8">
    <location>
        <begin position="1048"/>
        <end position="1089"/>
    </location>
</feature>
<keyword evidence="13" id="KW-1185">Reference proteome</keyword>
<dbReference type="GO" id="GO:0036205">
    <property type="term" value="P:histone catabolic process"/>
    <property type="evidence" value="ECO:0007669"/>
    <property type="project" value="TreeGrafter"/>
</dbReference>